<dbReference type="EMBL" id="JAWDIO010000002">
    <property type="protein sequence ID" value="MDU0354271.1"/>
    <property type="molecule type" value="Genomic_DNA"/>
</dbReference>
<dbReference type="Proteomes" id="UP001247805">
    <property type="component" value="Unassembled WGS sequence"/>
</dbReference>
<dbReference type="SUPFAM" id="SSF52172">
    <property type="entry name" value="CheY-like"/>
    <property type="match status" value="1"/>
</dbReference>
<protein>
    <recommendedName>
        <fullName evidence="3">Response regulatory domain-containing protein</fullName>
    </recommendedName>
</protein>
<reference evidence="1 2" key="1">
    <citation type="submission" date="2023-10" db="EMBL/GenBank/DDBJ databases">
        <title>Glaciecola aquimarina strain GGW-M5 nov., isolated from a coastal seawater.</title>
        <authorList>
            <person name="Bayburt H."/>
            <person name="Kim J.M."/>
            <person name="Choi B.J."/>
            <person name="Jeon C.O."/>
        </authorList>
    </citation>
    <scope>NUCLEOTIDE SEQUENCE [LARGE SCALE GENOMIC DNA]</scope>
    <source>
        <strain evidence="1 2">KCTC 32108</strain>
    </source>
</reference>
<sequence length="104" mass="12219">MKLKYDVLWIDDRQNQVSAAQDRVREKLARMGFELNLKLVNEVQNENALKTLFRKNEYDLLVIDYKMQTGARTGSELIKIIRRFCTATDIAFYSSETPSDLRKK</sequence>
<dbReference type="Gene3D" id="3.40.50.2300">
    <property type="match status" value="1"/>
</dbReference>
<evidence type="ECO:0000313" key="1">
    <source>
        <dbReference type="EMBL" id="MDU0354271.1"/>
    </source>
</evidence>
<gene>
    <name evidence="1" type="ORF">RS130_10310</name>
</gene>
<organism evidence="1 2">
    <name type="scientific">Paraglaciecola aquimarina</name>
    <dbReference type="NCBI Taxonomy" id="1235557"/>
    <lineage>
        <taxon>Bacteria</taxon>
        <taxon>Pseudomonadati</taxon>
        <taxon>Pseudomonadota</taxon>
        <taxon>Gammaproteobacteria</taxon>
        <taxon>Alteromonadales</taxon>
        <taxon>Alteromonadaceae</taxon>
        <taxon>Paraglaciecola</taxon>
    </lineage>
</organism>
<accession>A0ABU3SW84</accession>
<comment type="caution">
    <text evidence="1">The sequence shown here is derived from an EMBL/GenBank/DDBJ whole genome shotgun (WGS) entry which is preliminary data.</text>
</comment>
<evidence type="ECO:0008006" key="3">
    <source>
        <dbReference type="Google" id="ProtNLM"/>
    </source>
</evidence>
<dbReference type="RefSeq" id="WP_316025884.1">
    <property type="nucleotide sequence ID" value="NZ_JAWDIO010000002.1"/>
</dbReference>
<evidence type="ECO:0000313" key="2">
    <source>
        <dbReference type="Proteomes" id="UP001247805"/>
    </source>
</evidence>
<proteinExistence type="predicted"/>
<keyword evidence="2" id="KW-1185">Reference proteome</keyword>
<dbReference type="InterPro" id="IPR011006">
    <property type="entry name" value="CheY-like_superfamily"/>
</dbReference>
<name>A0ABU3SW84_9ALTE</name>